<evidence type="ECO:0000256" key="1">
    <source>
        <dbReference type="PROSITE-ProRule" id="PRU00339"/>
    </source>
</evidence>
<dbReference type="RefSeq" id="WP_377797990.1">
    <property type="nucleotide sequence ID" value="NZ_JBHSLW010000011.1"/>
</dbReference>
<reference evidence="4" key="1">
    <citation type="journal article" date="2019" name="Int. J. Syst. Evol. Microbiol.">
        <title>The Global Catalogue of Microorganisms (GCM) 10K type strain sequencing project: providing services to taxonomists for standard genome sequencing and annotation.</title>
        <authorList>
            <consortium name="The Broad Institute Genomics Platform"/>
            <consortium name="The Broad Institute Genome Sequencing Center for Infectious Disease"/>
            <person name="Wu L."/>
            <person name="Ma J."/>
        </authorList>
    </citation>
    <scope>NUCLEOTIDE SEQUENCE [LARGE SCALE GENOMIC DNA]</scope>
    <source>
        <strain evidence="4">NCAIM B.01391</strain>
    </source>
</reference>
<feature type="repeat" description="TPR" evidence="1">
    <location>
        <begin position="252"/>
        <end position="285"/>
    </location>
</feature>
<keyword evidence="1" id="KW-0802">TPR repeat</keyword>
<evidence type="ECO:0000313" key="4">
    <source>
        <dbReference type="Proteomes" id="UP001596053"/>
    </source>
</evidence>
<evidence type="ECO:0000256" key="2">
    <source>
        <dbReference type="SAM" id="SignalP"/>
    </source>
</evidence>
<keyword evidence="4" id="KW-1185">Reference proteome</keyword>
<proteinExistence type="predicted"/>
<accession>A0ABW0ISB2</accession>
<dbReference type="SMART" id="SM00028">
    <property type="entry name" value="TPR"/>
    <property type="match status" value="2"/>
</dbReference>
<gene>
    <name evidence="3" type="ORF">ACFPOB_10075</name>
</gene>
<comment type="caution">
    <text evidence="3">The sequence shown here is derived from an EMBL/GenBank/DDBJ whole genome shotgun (WGS) entry which is preliminary data.</text>
</comment>
<dbReference type="PROSITE" id="PS50005">
    <property type="entry name" value="TPR"/>
    <property type="match status" value="1"/>
</dbReference>
<dbReference type="EMBL" id="JBHSLW010000011">
    <property type="protein sequence ID" value="MFC5419910.1"/>
    <property type="molecule type" value="Genomic_DNA"/>
</dbReference>
<name>A0ABW0ISB2_9HYPH</name>
<keyword evidence="2" id="KW-0732">Signal</keyword>
<dbReference type="InterPro" id="IPR019734">
    <property type="entry name" value="TPR_rpt"/>
</dbReference>
<feature type="chain" id="PRO_5046478267" description="Tetratricopeptide repeat protein" evidence="2">
    <location>
        <begin position="27"/>
        <end position="390"/>
    </location>
</feature>
<evidence type="ECO:0008006" key="5">
    <source>
        <dbReference type="Google" id="ProtNLM"/>
    </source>
</evidence>
<dbReference type="Gene3D" id="1.25.40.10">
    <property type="entry name" value="Tetratricopeptide repeat domain"/>
    <property type="match status" value="1"/>
</dbReference>
<organism evidence="3 4">
    <name type="scientific">Bosea eneae</name>
    <dbReference type="NCBI Taxonomy" id="151454"/>
    <lineage>
        <taxon>Bacteria</taxon>
        <taxon>Pseudomonadati</taxon>
        <taxon>Pseudomonadota</taxon>
        <taxon>Alphaproteobacteria</taxon>
        <taxon>Hyphomicrobiales</taxon>
        <taxon>Boseaceae</taxon>
        <taxon>Bosea</taxon>
    </lineage>
</organism>
<feature type="signal peptide" evidence="2">
    <location>
        <begin position="1"/>
        <end position="26"/>
    </location>
</feature>
<sequence>MAHDVPVLRLIPFAALSPGSALQAFAAGFAGELATALHRERWPVRIVIAGRQGSGSRAPADYELTGQIRLEQDRLRAAVQLVHCGSGHIGWAHTFEMRATSLLAAIGALLEPLRGRLGAALRAVEEQRAGYCETEPGVRELYLRAAALSRKGMVGNARALELLRTLLAVTPYAPAYALTARCLHVQRLMGWIHPRDPSLKHAERSAFRALECDDQDPEVLWMAGLAIANVDGNASEGRALVARSLAINPSNASAWIGSAFVHAHSGDPQTALAHFERAQSVNPDDASQHVQWHAAAMAHFIAGHYEEADLATDRALLQDPYYPGSLRMKVATSAILDRAEDAQDHARRLLRVNPEAGIAGMRDYWGPWVRYTPDAIAAWLAAWQRVRMPD</sequence>
<protein>
    <recommendedName>
        <fullName evidence="5">Tetratricopeptide repeat protein</fullName>
    </recommendedName>
</protein>
<dbReference type="SUPFAM" id="SSF48452">
    <property type="entry name" value="TPR-like"/>
    <property type="match status" value="1"/>
</dbReference>
<evidence type="ECO:0000313" key="3">
    <source>
        <dbReference type="EMBL" id="MFC5419910.1"/>
    </source>
</evidence>
<dbReference type="Proteomes" id="UP001596053">
    <property type="component" value="Unassembled WGS sequence"/>
</dbReference>
<dbReference type="InterPro" id="IPR011990">
    <property type="entry name" value="TPR-like_helical_dom_sf"/>
</dbReference>